<reference evidence="5" key="2">
    <citation type="submission" date="2016-11" db="EMBL/GenBank/DDBJ databases">
        <authorList>
            <person name="Varghese N."/>
            <person name="Submissions S."/>
        </authorList>
    </citation>
    <scope>NUCLEOTIDE SEQUENCE [LARGE SCALE GENOMIC DNA]</scope>
    <source>
        <strain evidence="5">DSM 19859</strain>
    </source>
</reference>
<dbReference type="SUPFAM" id="SSF49464">
    <property type="entry name" value="Carboxypeptidase regulatory domain-like"/>
    <property type="match status" value="1"/>
</dbReference>
<dbReference type="SUPFAM" id="SSF56935">
    <property type="entry name" value="Porins"/>
    <property type="match status" value="1"/>
</dbReference>
<evidence type="ECO:0000313" key="5">
    <source>
        <dbReference type="Proteomes" id="UP000184240"/>
    </source>
</evidence>
<dbReference type="Gene3D" id="2.60.40.1120">
    <property type="entry name" value="Carboxypeptidase-like, regulatory domain"/>
    <property type="match status" value="1"/>
</dbReference>
<dbReference type="Proteomes" id="UP000290037">
    <property type="component" value="Unassembled WGS sequence"/>
</dbReference>
<keyword evidence="1" id="KW-0802">TPR repeat</keyword>
<evidence type="ECO:0000256" key="1">
    <source>
        <dbReference type="PROSITE-ProRule" id="PRU00339"/>
    </source>
</evidence>
<dbReference type="Proteomes" id="UP000184240">
    <property type="component" value="Unassembled WGS sequence"/>
</dbReference>
<keyword evidence="6" id="KW-1185">Reference proteome</keyword>
<gene>
    <name evidence="3" type="ORF">DSM01_1256</name>
    <name evidence="4" type="ORF">SAMN04487999_1963</name>
</gene>
<feature type="chain" id="PRO_5011979790" evidence="2">
    <location>
        <begin position="21"/>
        <end position="568"/>
    </location>
</feature>
<accession>A0A1M5Y5Z5</accession>
<protein>
    <submittedName>
        <fullName evidence="4">CarboxypepD_reg-like domain-containing protein</fullName>
    </submittedName>
    <submittedName>
        <fullName evidence="3">Carboxypeptidase-like protein</fullName>
    </submittedName>
</protein>
<dbReference type="InterPro" id="IPR008969">
    <property type="entry name" value="CarboxyPept-like_regulatory"/>
</dbReference>
<dbReference type="EMBL" id="QOVN01000002">
    <property type="protein sequence ID" value="RXG30506.1"/>
    <property type="molecule type" value="Genomic_DNA"/>
</dbReference>
<dbReference type="PROSITE" id="PS50005">
    <property type="entry name" value="TPR"/>
    <property type="match status" value="1"/>
</dbReference>
<evidence type="ECO:0000313" key="4">
    <source>
        <dbReference type="EMBL" id="SHI07495.1"/>
    </source>
</evidence>
<dbReference type="AlphaFoldDB" id="A0A1M5Y5Z5"/>
<evidence type="ECO:0000256" key="2">
    <source>
        <dbReference type="SAM" id="SignalP"/>
    </source>
</evidence>
<dbReference type="Pfam" id="PF13715">
    <property type="entry name" value="CarbopepD_reg_2"/>
    <property type="match status" value="1"/>
</dbReference>
<dbReference type="RefSeq" id="WP_072982605.1">
    <property type="nucleotide sequence ID" value="NZ_FQXT01000003.1"/>
</dbReference>
<organism evidence="4 5">
    <name type="scientific">Leeuwenhoekiella palythoae</name>
    <dbReference type="NCBI Taxonomy" id="573501"/>
    <lineage>
        <taxon>Bacteria</taxon>
        <taxon>Pseudomonadati</taxon>
        <taxon>Bacteroidota</taxon>
        <taxon>Flavobacteriia</taxon>
        <taxon>Flavobacteriales</taxon>
        <taxon>Flavobacteriaceae</taxon>
        <taxon>Leeuwenhoekiella</taxon>
    </lineage>
</organism>
<name>A0A1M5Y5Z5_9FLAO</name>
<dbReference type="EMBL" id="FQXT01000003">
    <property type="protein sequence ID" value="SHI07495.1"/>
    <property type="molecule type" value="Genomic_DNA"/>
</dbReference>
<dbReference type="SUPFAM" id="SSF48452">
    <property type="entry name" value="TPR-like"/>
    <property type="match status" value="1"/>
</dbReference>
<dbReference type="STRING" id="573501.SAMN04487999_1963"/>
<keyword evidence="2" id="KW-0732">Signal</keyword>
<sequence length="568" mass="64400">MRIGVLWFLTLLSVSFGLFAQSTQEVTGYVTSLGTPVVSAKVTVVGTEVMTATDSRGYYTIDVAPRQELQFSYVGLETVTIIIEDVTRTLNVKMLPEVNDLDEVTVTTKNKNQSDFQEEFGPNGKPRKMPTAMGYISTGGSSAYVKGASLNQAAVDLARAIDGRAAGLEVNSEGEIYIRAGNSINNNIPAIWDIDGTIYTEPPFIDIANVQDILILKSLSQTNRYGSLASGGVIVVRTKGAYFSQRKEKVNKTYGNQRIYSDDAIAMESLITVTPEYQKDLESSNTLEEAFSIYEKSLVNNARDVAFYADVAQYFYDKNATDKAHSVLSEMETAFETNAEALKVLAYTYEANADREKALSVYKKIFRLRPQYAQSYRDLGNSFAAAENYQKAWLMYMGYMNNTDSLSGTGIDAIVYREMEALYFQHKDKIDADAKFSLPENKSELAYDVRLVFEWNTSEAEFDLEFVNPQNQPYVVNHSLEQSPERIRDEKLKGYTSEEFLIDDLGSGDWLVNLKYYGNKQFQPTFLKVTTYYNWQQPNQREMVEVFKLTRQNIKMQLLKLYNRNFRY</sequence>
<evidence type="ECO:0000313" key="6">
    <source>
        <dbReference type="Proteomes" id="UP000290037"/>
    </source>
</evidence>
<dbReference type="InterPro" id="IPR011990">
    <property type="entry name" value="TPR-like_helical_dom_sf"/>
</dbReference>
<dbReference type="InterPro" id="IPR019734">
    <property type="entry name" value="TPR_rpt"/>
</dbReference>
<reference evidence="4" key="1">
    <citation type="submission" date="2016-11" db="EMBL/GenBank/DDBJ databases">
        <authorList>
            <person name="Jaros S."/>
            <person name="Januszkiewicz K."/>
            <person name="Wedrychowicz H."/>
        </authorList>
    </citation>
    <scope>NUCLEOTIDE SEQUENCE [LARGE SCALE GENOMIC DNA]</scope>
    <source>
        <strain evidence="4">DSM 19859</strain>
    </source>
</reference>
<dbReference type="Gene3D" id="1.25.40.10">
    <property type="entry name" value="Tetratricopeptide repeat domain"/>
    <property type="match status" value="1"/>
</dbReference>
<feature type="signal peptide" evidence="2">
    <location>
        <begin position="1"/>
        <end position="20"/>
    </location>
</feature>
<feature type="repeat" description="TPR" evidence="1">
    <location>
        <begin position="339"/>
        <end position="372"/>
    </location>
</feature>
<evidence type="ECO:0000313" key="3">
    <source>
        <dbReference type="EMBL" id="RXG30506.1"/>
    </source>
</evidence>
<reference evidence="3 6" key="3">
    <citation type="submission" date="2018-07" db="EMBL/GenBank/DDBJ databases">
        <title>Leeuwenhoekiella genomics.</title>
        <authorList>
            <person name="Tahon G."/>
            <person name="Willems A."/>
        </authorList>
    </citation>
    <scope>NUCLEOTIDE SEQUENCE [LARGE SCALE GENOMIC DNA]</scope>
    <source>
        <strain evidence="3 6">LMG 24856</strain>
    </source>
</reference>
<dbReference type="OrthoDB" id="1079187at2"/>
<proteinExistence type="predicted"/>